<reference evidence="4" key="1">
    <citation type="submission" date="2017-02" db="EMBL/GenBank/DDBJ databases">
        <authorList>
            <person name="Tafer H."/>
            <person name="Lopandic K."/>
        </authorList>
    </citation>
    <scope>NUCLEOTIDE SEQUENCE [LARGE SCALE GENOMIC DNA]</scope>
    <source>
        <strain evidence="4">CBS 366.77</strain>
    </source>
</reference>
<feature type="region of interest" description="Disordered" evidence="1">
    <location>
        <begin position="312"/>
        <end position="338"/>
    </location>
</feature>
<proteinExistence type="predicted"/>
<dbReference type="AlphaFoldDB" id="A0A3A2ZPB8"/>
<evidence type="ECO:0000313" key="3">
    <source>
        <dbReference type="EMBL" id="RJE25022.1"/>
    </source>
</evidence>
<dbReference type="Proteomes" id="UP000266188">
    <property type="component" value="Unassembled WGS sequence"/>
</dbReference>
<dbReference type="InterPro" id="IPR036047">
    <property type="entry name" value="F-box-like_dom_sf"/>
</dbReference>
<feature type="compositionally biased region" description="Polar residues" evidence="1">
    <location>
        <begin position="312"/>
        <end position="337"/>
    </location>
</feature>
<evidence type="ECO:0000313" key="4">
    <source>
        <dbReference type="Proteomes" id="UP000266188"/>
    </source>
</evidence>
<gene>
    <name evidence="3" type="ORF">PHISCL_02673</name>
</gene>
<feature type="domain" description="F-box" evidence="2">
    <location>
        <begin position="85"/>
        <end position="117"/>
    </location>
</feature>
<dbReference type="Gene3D" id="1.20.1280.50">
    <property type="match status" value="1"/>
</dbReference>
<dbReference type="EMBL" id="MVGC01000061">
    <property type="protein sequence ID" value="RJE25022.1"/>
    <property type="molecule type" value="Genomic_DNA"/>
</dbReference>
<dbReference type="SUPFAM" id="SSF81383">
    <property type="entry name" value="F-box domain"/>
    <property type="match status" value="1"/>
</dbReference>
<protein>
    <submittedName>
        <fullName evidence="3">F-box domain protein</fullName>
    </submittedName>
</protein>
<dbReference type="InterPro" id="IPR001810">
    <property type="entry name" value="F-box_dom"/>
</dbReference>
<name>A0A3A2ZPB8_9EURO</name>
<dbReference type="Pfam" id="PF12937">
    <property type="entry name" value="F-box-like"/>
    <property type="match status" value="1"/>
</dbReference>
<dbReference type="OrthoDB" id="1689567at2759"/>
<evidence type="ECO:0000256" key="1">
    <source>
        <dbReference type="SAM" id="MobiDB-lite"/>
    </source>
</evidence>
<sequence>MQSLLASQGIDFSDMPGNGFSWESCAISDTETDCSDDEGPAPSRSCSLSLEKARDHVELATKPSRCSQPTDKTMPHNYSAANLAPPEILLEIFSMLSPQDFDNARRTCSQWMRISLNKPLLEYMLKRAGWWDTWQQDCQTNNPSHSTEDSLVWKMSRRFATECLLSGRKTNIEKRGFLATSVVDFSRLANTRRVSKPRKSSSHHSASVFKKRELASMSKFNVSSCGNYLLVTTGCTIFVYRLLNRKLARSRKVSLEDMADIDIAPVTTIPCSSEVLTAVMDTSTPKFVVAALLRGRIGVICDVSMDDGAANNLSDASGKSSPNLDDPTSNGQKNTDPLCNEMRGCEPVSPQYYYDICSPEDPPRNVSICPGRRDLTFPSKSTRDPNGNASHIITRWPWNAWLQVPYENRGNDRPPCQIHLLTDVQQSFTQYAPENTRRPSVVRATHCHHYRAVPINDGMHILFIEPRTGLLCIGSDAPIGGPTSLTRALLCIPPFMRDSSDSTKAGLAPTVFAAGSDLSWGLRVVAAYGDRIILYSVPLDVFNVIKKEHERQGDSVMGDSDLARDLFLEGERTTKRRESTVPNQNGDWEFLLSVSYRPTTMMWPFKIYGKEIGKMDDVVELALQSSHGGARVWAFGASGSTKLFDVDTFTSPDVSPADVPCKSLAIEPDGSVLSTGLINRPGLQATESRKRKQYQSPINFGGQYPITHQLHNAMLNGGDPSPAASQASMVVAEKRRASFAACIVDFKVPELGNRTGRWMD</sequence>
<comment type="caution">
    <text evidence="3">The sequence shown here is derived from an EMBL/GenBank/DDBJ whole genome shotgun (WGS) entry which is preliminary data.</text>
</comment>
<organism evidence="3 4">
    <name type="scientific">Aspergillus sclerotialis</name>
    <dbReference type="NCBI Taxonomy" id="2070753"/>
    <lineage>
        <taxon>Eukaryota</taxon>
        <taxon>Fungi</taxon>
        <taxon>Dikarya</taxon>
        <taxon>Ascomycota</taxon>
        <taxon>Pezizomycotina</taxon>
        <taxon>Eurotiomycetes</taxon>
        <taxon>Eurotiomycetidae</taxon>
        <taxon>Eurotiales</taxon>
        <taxon>Aspergillaceae</taxon>
        <taxon>Aspergillus</taxon>
        <taxon>Aspergillus subgen. Polypaecilum</taxon>
    </lineage>
</organism>
<accession>A0A3A2ZPB8</accession>
<keyword evidence="4" id="KW-1185">Reference proteome</keyword>
<evidence type="ECO:0000259" key="2">
    <source>
        <dbReference type="Pfam" id="PF12937"/>
    </source>
</evidence>